<evidence type="ECO:0000256" key="2">
    <source>
        <dbReference type="ARBA" id="ARBA00022737"/>
    </source>
</evidence>
<dbReference type="Gene3D" id="3.40.50.300">
    <property type="entry name" value="P-loop containing nucleotide triphosphate hydrolases"/>
    <property type="match status" value="1"/>
</dbReference>
<feature type="repeat" description="WD" evidence="3">
    <location>
        <begin position="951"/>
        <end position="992"/>
    </location>
</feature>
<dbReference type="OrthoDB" id="538223at2759"/>
<organism evidence="6 7">
    <name type="scientific">Chondrus crispus</name>
    <name type="common">Carrageen Irish moss</name>
    <name type="synonym">Polymorpha crispa</name>
    <dbReference type="NCBI Taxonomy" id="2769"/>
    <lineage>
        <taxon>Eukaryota</taxon>
        <taxon>Rhodophyta</taxon>
        <taxon>Florideophyceae</taxon>
        <taxon>Rhodymeniophycidae</taxon>
        <taxon>Gigartinales</taxon>
        <taxon>Gigartinaceae</taxon>
        <taxon>Chondrus</taxon>
    </lineage>
</organism>
<evidence type="ECO:0000256" key="1">
    <source>
        <dbReference type="ARBA" id="ARBA00022574"/>
    </source>
</evidence>
<dbReference type="EMBL" id="HG001633">
    <property type="protein sequence ID" value="CDF33088.1"/>
    <property type="molecule type" value="Genomic_DNA"/>
</dbReference>
<evidence type="ECO:0000313" key="6">
    <source>
        <dbReference type="EMBL" id="CDF33088.1"/>
    </source>
</evidence>
<keyword evidence="7" id="KW-1185">Reference proteome</keyword>
<accession>R7Q5I1</accession>
<proteinExistence type="predicted"/>
<dbReference type="RefSeq" id="XP_005712891.1">
    <property type="nucleotide sequence ID" value="XM_005712834.1"/>
</dbReference>
<dbReference type="CDD" id="cd00200">
    <property type="entry name" value="WD40"/>
    <property type="match status" value="1"/>
</dbReference>
<evidence type="ECO:0000256" key="3">
    <source>
        <dbReference type="PROSITE-ProRule" id="PRU00221"/>
    </source>
</evidence>
<dbReference type="PRINTS" id="PR00364">
    <property type="entry name" value="DISEASERSIST"/>
</dbReference>
<feature type="repeat" description="WD" evidence="3">
    <location>
        <begin position="1123"/>
        <end position="1164"/>
    </location>
</feature>
<dbReference type="InterPro" id="IPR042197">
    <property type="entry name" value="Apaf_helical"/>
</dbReference>
<dbReference type="KEGG" id="ccp:CHC_T00008862001"/>
<dbReference type="SUPFAM" id="SSF101908">
    <property type="entry name" value="Putative isomerase YbhE"/>
    <property type="match status" value="1"/>
</dbReference>
<feature type="repeat" description="WD" evidence="3">
    <location>
        <begin position="1166"/>
        <end position="1207"/>
    </location>
</feature>
<dbReference type="PANTHER" id="PTHR19848">
    <property type="entry name" value="WD40 REPEAT PROTEIN"/>
    <property type="match status" value="1"/>
</dbReference>
<feature type="repeat" description="WD" evidence="3">
    <location>
        <begin position="1080"/>
        <end position="1121"/>
    </location>
</feature>
<dbReference type="Proteomes" id="UP000012073">
    <property type="component" value="Unassembled WGS sequence"/>
</dbReference>
<feature type="repeat" description="WD" evidence="3">
    <location>
        <begin position="994"/>
        <end position="1035"/>
    </location>
</feature>
<dbReference type="Gene3D" id="1.10.10.10">
    <property type="entry name" value="Winged helix-like DNA-binding domain superfamily/Winged helix DNA-binding domain"/>
    <property type="match status" value="1"/>
</dbReference>
<dbReference type="GO" id="GO:0043531">
    <property type="term" value="F:ADP binding"/>
    <property type="evidence" value="ECO:0007669"/>
    <property type="project" value="InterPro"/>
</dbReference>
<feature type="region of interest" description="Disordered" evidence="4">
    <location>
        <begin position="799"/>
        <end position="818"/>
    </location>
</feature>
<evidence type="ECO:0000259" key="5">
    <source>
        <dbReference type="Pfam" id="PF00931"/>
    </source>
</evidence>
<dbReference type="SUPFAM" id="SSF52540">
    <property type="entry name" value="P-loop containing nucleoside triphosphate hydrolases"/>
    <property type="match status" value="1"/>
</dbReference>
<dbReference type="Gene3D" id="2.130.10.10">
    <property type="entry name" value="YVTN repeat-like/Quinoprotein amine dehydrogenase"/>
    <property type="match status" value="3"/>
</dbReference>
<dbReference type="Gene3D" id="1.10.8.430">
    <property type="entry name" value="Helical domain of apoptotic protease-activating factors"/>
    <property type="match status" value="1"/>
</dbReference>
<feature type="domain" description="NB-ARC" evidence="5">
    <location>
        <begin position="217"/>
        <end position="373"/>
    </location>
</feature>
<dbReference type="InterPro" id="IPR019775">
    <property type="entry name" value="WD40_repeat_CS"/>
</dbReference>
<feature type="repeat" description="WD" evidence="3">
    <location>
        <begin position="908"/>
        <end position="949"/>
    </location>
</feature>
<dbReference type="PROSITE" id="PS50294">
    <property type="entry name" value="WD_REPEATS_REGION"/>
    <property type="match status" value="8"/>
</dbReference>
<dbReference type="InterPro" id="IPR036322">
    <property type="entry name" value="WD40_repeat_dom_sf"/>
</dbReference>
<name>R7Q5I1_CHOCR</name>
<dbReference type="Pfam" id="PF00931">
    <property type="entry name" value="NB-ARC"/>
    <property type="match status" value="1"/>
</dbReference>
<dbReference type="PANTHER" id="PTHR19848:SF8">
    <property type="entry name" value="F-BOX AND WD REPEAT DOMAIN CONTAINING 7"/>
    <property type="match status" value="1"/>
</dbReference>
<dbReference type="Pfam" id="PF00400">
    <property type="entry name" value="WD40"/>
    <property type="match status" value="8"/>
</dbReference>
<dbReference type="InterPro" id="IPR002182">
    <property type="entry name" value="NB-ARC"/>
</dbReference>
<dbReference type="InterPro" id="IPR015943">
    <property type="entry name" value="WD40/YVTN_repeat-like_dom_sf"/>
</dbReference>
<keyword evidence="2" id="KW-0677">Repeat</keyword>
<evidence type="ECO:0000313" key="7">
    <source>
        <dbReference type="Proteomes" id="UP000012073"/>
    </source>
</evidence>
<reference evidence="7" key="1">
    <citation type="journal article" date="2013" name="Proc. Natl. Acad. Sci. U.S.A.">
        <title>Genome structure and metabolic features in the red seaweed Chondrus crispus shed light on evolution of the Archaeplastida.</title>
        <authorList>
            <person name="Collen J."/>
            <person name="Porcel B."/>
            <person name="Carre W."/>
            <person name="Ball S.G."/>
            <person name="Chaparro C."/>
            <person name="Tonon T."/>
            <person name="Barbeyron T."/>
            <person name="Michel G."/>
            <person name="Noel B."/>
            <person name="Valentin K."/>
            <person name="Elias M."/>
            <person name="Artiguenave F."/>
            <person name="Arun A."/>
            <person name="Aury J.M."/>
            <person name="Barbosa-Neto J.F."/>
            <person name="Bothwell J.H."/>
            <person name="Bouget F.Y."/>
            <person name="Brillet L."/>
            <person name="Cabello-Hurtado F."/>
            <person name="Capella-Gutierrez S."/>
            <person name="Charrier B."/>
            <person name="Cladiere L."/>
            <person name="Cock J.M."/>
            <person name="Coelho S.M."/>
            <person name="Colleoni C."/>
            <person name="Czjzek M."/>
            <person name="Da Silva C."/>
            <person name="Delage L."/>
            <person name="Denoeud F."/>
            <person name="Deschamps P."/>
            <person name="Dittami S.M."/>
            <person name="Gabaldon T."/>
            <person name="Gachon C.M."/>
            <person name="Groisillier A."/>
            <person name="Herve C."/>
            <person name="Jabbari K."/>
            <person name="Katinka M."/>
            <person name="Kloareg B."/>
            <person name="Kowalczyk N."/>
            <person name="Labadie K."/>
            <person name="Leblanc C."/>
            <person name="Lopez P.J."/>
            <person name="McLachlan D.H."/>
            <person name="Meslet-Cladiere L."/>
            <person name="Moustafa A."/>
            <person name="Nehr Z."/>
            <person name="Nyvall Collen P."/>
            <person name="Panaud O."/>
            <person name="Partensky F."/>
            <person name="Poulain J."/>
            <person name="Rensing S.A."/>
            <person name="Rousvoal S."/>
            <person name="Samson G."/>
            <person name="Symeonidi A."/>
            <person name="Weissenbach J."/>
            <person name="Zambounis A."/>
            <person name="Wincker P."/>
            <person name="Boyen C."/>
        </authorList>
    </citation>
    <scope>NUCLEOTIDE SEQUENCE [LARGE SCALE GENOMIC DNA]</scope>
    <source>
        <strain evidence="7">cv. Stackhouse</strain>
    </source>
</reference>
<evidence type="ECO:0000256" key="4">
    <source>
        <dbReference type="SAM" id="MobiDB-lite"/>
    </source>
</evidence>
<dbReference type="PRINTS" id="PR00320">
    <property type="entry name" value="GPROTEINBRPT"/>
</dbReference>
<dbReference type="InterPro" id="IPR036388">
    <property type="entry name" value="WH-like_DNA-bd_sf"/>
</dbReference>
<keyword evidence="1 3" id="KW-0853">WD repeat</keyword>
<dbReference type="InterPro" id="IPR001680">
    <property type="entry name" value="WD40_rpt"/>
</dbReference>
<dbReference type="PROSITE" id="PS00678">
    <property type="entry name" value="WD_REPEATS_1"/>
    <property type="match status" value="8"/>
</dbReference>
<protein>
    <submittedName>
        <fullName evidence="6">WD40-repeat containing protein</fullName>
    </submittedName>
</protein>
<dbReference type="InterPro" id="IPR020472">
    <property type="entry name" value="WD40_PAC1"/>
</dbReference>
<gene>
    <name evidence="6" type="ORF">CHC_T00008862001</name>
</gene>
<dbReference type="SUPFAM" id="SSF50978">
    <property type="entry name" value="WD40 repeat-like"/>
    <property type="match status" value="1"/>
</dbReference>
<dbReference type="Gramene" id="CDF33088">
    <property type="protein sequence ID" value="CDF33088"/>
    <property type="gene ID" value="CHC_T00008862001"/>
</dbReference>
<feature type="repeat" description="WD" evidence="3">
    <location>
        <begin position="865"/>
        <end position="906"/>
    </location>
</feature>
<dbReference type="PROSITE" id="PS50082">
    <property type="entry name" value="WD_REPEATS_2"/>
    <property type="match status" value="8"/>
</dbReference>
<dbReference type="GeneID" id="17320607"/>
<sequence length="1290" mass="141230">MADPYSILGLTGPVEQIVRLIASLIERHKAYKENKTLCTEMLAAYTTLQADITALKDMPIQGTSSHTGLLQREVADISSFIWKSLAELQKESDDPKARLGPFTSAVGDRKVLGKRKHPKGRLRTFACAMRDSEVLEKRKEEACHLHDRIIQASTGIDVRATRAAVESIRRGTGDVFRASIRAERNPASIYVKLDSQGSDGLPNTCESRLKAAVLRRDNNEQVGATAVGQGGVGKTCALRAIAHDDKIKAEFSGGVYFMSLGKDGNVGRLIDELCVIVETSGGIQTAAEMREQSEFERVLARVHAWFYSHVCLFIVDDVWVVNDIDANILQKLSVLTGTAGGSGERTSRLLYSTRDRELRQIGEQVSFEPRETEGKEAVDMLVHASIGEANREEVDDARCKEAVSEILEMCGGLPLALNVAGTSVRYMRERWEGEVSEAWGEYVSRMKRRNTIRGESPRDGYSSLDGTLHTSLDILECNVGSSGETVGDFSFRKMHRSLCVMKKQDRIPLSLVGDLWELDEDWTEWCAKQMERVGLVELQYEKGCGRLRVHDLTHDFAVEEAKKKEGVEKWCKNMTDVCRAGGGLLAMSEGRDGEGKSAREEYVFENIYRVLKQGGCIEELKRLFLSGRWVKTVIRRGGVWQYEEAVKGLSRDLKRKRGSGMVGMGRVDEDAVDTMVLMMRAARLSVPFCGESSAGIYFQLYGRVKHKARDSGCVRKILEEIKRYAPRPWVLPVSECVTRADGRLVEQIVLPCDSCRDIQVGIGSRGEVYGCQVGDSSRGEVTVFTQSAEKETKMVRLEGEFETESQSPGDVEARSVTSEVTGEKRSVTRAACASFYKRKGYVVVGYEDGTLRLWSTSERKVLRSFRGHRSRVVCVAMSGDGRRVVSGSWDNSVRVWDVETGSQVGDALVGHKGPVVVVAFSGDGRRVVSGSWDWSVRVWDVETGAQVGDALVGHTDTVYSVAMSGDGRRVVSGSYDKSVRVWDVETGAQVGDALVGHTDSVESVAMSGDGRRVVSGSEDKSVRVWDVETGAQVGDALVGHTDAVWSVAMSEDGRRTISGSQDKSVRVWDVETGAQVGDALVGHTGSVWSVAMSGDGRRVVSGSWDSDVRVWDVETGAQVGDALVGHTNSVKSVAMSGDGRRVVSGSRDNSVRVWDVETGAHVGDALVGHTDSVESVAMSGDGRRVVSGSEDKSVRVWDVESGITLHTGRVEDWQEITSRFLRTGDLRAASLAGRTSQIFSRDGGVVQRREDGSEAVLAQLDNPKDLQIDHDHGVVVAGVGHLVAIMKLVV</sequence>
<dbReference type="STRING" id="2769.R7Q5I1"/>
<dbReference type="InterPro" id="IPR027417">
    <property type="entry name" value="P-loop_NTPase"/>
</dbReference>
<feature type="repeat" description="WD" evidence="3">
    <location>
        <begin position="1037"/>
        <end position="1078"/>
    </location>
</feature>
<dbReference type="GO" id="GO:0005829">
    <property type="term" value="C:cytosol"/>
    <property type="evidence" value="ECO:0007669"/>
    <property type="project" value="UniProtKB-ARBA"/>
</dbReference>
<dbReference type="SMART" id="SM00320">
    <property type="entry name" value="WD40"/>
    <property type="match status" value="9"/>
</dbReference>